<organism evidence="2 3">
    <name type="scientific">Mucilaginibacter celer</name>
    <dbReference type="NCBI Taxonomy" id="2305508"/>
    <lineage>
        <taxon>Bacteria</taxon>
        <taxon>Pseudomonadati</taxon>
        <taxon>Bacteroidota</taxon>
        <taxon>Sphingobacteriia</taxon>
        <taxon>Sphingobacteriales</taxon>
        <taxon>Sphingobacteriaceae</taxon>
        <taxon>Mucilaginibacter</taxon>
    </lineage>
</organism>
<dbReference type="AlphaFoldDB" id="A0A494W4H2"/>
<dbReference type="SUPFAM" id="SSF49464">
    <property type="entry name" value="Carboxypeptidase regulatory domain-like"/>
    <property type="match status" value="1"/>
</dbReference>
<dbReference type="OrthoDB" id="1112758at2"/>
<keyword evidence="3" id="KW-1185">Reference proteome</keyword>
<keyword evidence="1" id="KW-0812">Transmembrane</keyword>
<reference evidence="2 3" key="1">
    <citation type="submission" date="2018-10" db="EMBL/GenBank/DDBJ databases">
        <title>Genome sequencing of Mucilaginibacter sp. HYN0043.</title>
        <authorList>
            <person name="Kim M."/>
            <person name="Yi H."/>
        </authorList>
    </citation>
    <scope>NUCLEOTIDE SEQUENCE [LARGE SCALE GENOMIC DNA]</scope>
    <source>
        <strain evidence="2 3">HYN0043</strain>
    </source>
</reference>
<sequence>MHSKGIDILQIQKYLAGELDARAMHKLEMQALDDPFLMDALEGYGSVKTDQHLNLADLSRRLQERTKEERGFVIPWKVWPIAASVLIVLTIGGLYLKKSANTELKPDKNIADNNITPPIPIVGDTIKKGDTIKSPLVAKQASKFFTPGGKRKSTKASANAIYQQEISAGDNKMANNLVPAANSGFGSEPPAATENKSTYQYNVKPDVSLDERVALGYTSSIKRDSTAQNLLGLNAKTTAKPTPPALFKLQGKVDGVTSTPAPGFSNKAAAESLYIAGTIISRDDGSPIIGAAIRIKGTNRSTVTDVNGKFSLSSPVDNATLDVAYIGYQHRQVSATRGDSVKIALAEDKSALSEVVVSAYGRKRDDDDSDAPAVVAAHPQLGWSALKKYLQTNAVLPDGTTGTVTVIFTVFPSGIIDEFGIKKGLNETANQKAIELIKNGPSWVGNTNHKPEQVTVKVKFQKQQ</sequence>
<dbReference type="KEGG" id="muh:HYN43_026815"/>
<dbReference type="Pfam" id="PF13715">
    <property type="entry name" value="CarbopepD_reg_2"/>
    <property type="match status" value="1"/>
</dbReference>
<dbReference type="InterPro" id="IPR008969">
    <property type="entry name" value="CarboxyPept-like_regulatory"/>
</dbReference>
<dbReference type="Proteomes" id="UP000270046">
    <property type="component" value="Chromosome"/>
</dbReference>
<protein>
    <recommendedName>
        <fullName evidence="4">TonB C-terminal domain-containing protein</fullName>
    </recommendedName>
</protein>
<name>A0A494W4H2_9SPHI</name>
<proteinExistence type="predicted"/>
<keyword evidence="1" id="KW-0472">Membrane</keyword>
<keyword evidence="1" id="KW-1133">Transmembrane helix</keyword>
<dbReference type="EMBL" id="CP032869">
    <property type="protein sequence ID" value="AYL98663.1"/>
    <property type="molecule type" value="Genomic_DNA"/>
</dbReference>
<accession>A0A494W4H2</accession>
<evidence type="ECO:0000256" key="1">
    <source>
        <dbReference type="SAM" id="Phobius"/>
    </source>
</evidence>
<dbReference type="Gene3D" id="2.60.40.1120">
    <property type="entry name" value="Carboxypeptidase-like, regulatory domain"/>
    <property type="match status" value="1"/>
</dbReference>
<evidence type="ECO:0000313" key="3">
    <source>
        <dbReference type="Proteomes" id="UP000270046"/>
    </source>
</evidence>
<feature type="transmembrane region" description="Helical" evidence="1">
    <location>
        <begin position="78"/>
        <end position="96"/>
    </location>
</feature>
<evidence type="ECO:0008006" key="4">
    <source>
        <dbReference type="Google" id="ProtNLM"/>
    </source>
</evidence>
<evidence type="ECO:0000313" key="2">
    <source>
        <dbReference type="EMBL" id="AYL98663.1"/>
    </source>
</evidence>
<gene>
    <name evidence="2" type="ORF">HYN43_026815</name>
</gene>